<dbReference type="SUPFAM" id="SSF56672">
    <property type="entry name" value="DNA/RNA polymerases"/>
    <property type="match status" value="1"/>
</dbReference>
<name>A0A1S4BLF7_TOBAC</name>
<dbReference type="AlphaFoldDB" id="A0A1S4BLF7"/>
<feature type="region of interest" description="Disordered" evidence="1">
    <location>
        <begin position="48"/>
        <end position="83"/>
    </location>
</feature>
<dbReference type="PaxDb" id="4097-A0A1S4BLF7"/>
<accession>A0A1S4BLF7</accession>
<evidence type="ECO:0000256" key="1">
    <source>
        <dbReference type="SAM" id="MobiDB-lite"/>
    </source>
</evidence>
<dbReference type="RefSeq" id="XP_016489721.1">
    <property type="nucleotide sequence ID" value="XM_016634235.1"/>
</dbReference>
<sequence>MGCLKLKNNSLGLVLTEILVPIPIGVDESTELTEIRIQAAQEEINKEKEVAKEAEEVREKSSEKVPEQDRTQVTGKKRPPAPFPRRLAKYQKDEQYKKFMNMLKDIQVNIQVAQLCKNDEGLDVSQVEQLLQVLKECKTAIGWTIADIKGIVLGHLVSSKSIEVNRAKVDEIEKLPPPTSVKAIRGFLGHASFYRRFIKDFSKIANPLCKLLEKDHPFVFSDNCMVVFEELKKKLVIAPIIVALD</sequence>
<reference evidence="2" key="1">
    <citation type="submission" date="2025-08" db="UniProtKB">
        <authorList>
            <consortium name="RefSeq"/>
        </authorList>
    </citation>
    <scope>IDENTIFICATION</scope>
</reference>
<dbReference type="Gene3D" id="3.30.70.270">
    <property type="match status" value="1"/>
</dbReference>
<dbReference type="KEGG" id="nta:107809576"/>
<proteinExistence type="predicted"/>
<gene>
    <name evidence="2" type="primary">LOC107809576</name>
</gene>
<dbReference type="SMR" id="A0A1S4BLF7"/>
<dbReference type="InterPro" id="IPR043128">
    <property type="entry name" value="Rev_trsase/Diguanyl_cyclase"/>
</dbReference>
<evidence type="ECO:0000313" key="2">
    <source>
        <dbReference type="RefSeq" id="XP_016489721.1"/>
    </source>
</evidence>
<dbReference type="PANTHER" id="PTHR33064:SF39">
    <property type="match status" value="1"/>
</dbReference>
<dbReference type="InterPro" id="IPR051320">
    <property type="entry name" value="Viral_Replic_Matur_Polypro"/>
</dbReference>
<protein>
    <submittedName>
        <fullName evidence="2">Uncharacterized protein</fullName>
    </submittedName>
</protein>
<dbReference type="PANTHER" id="PTHR33064">
    <property type="entry name" value="POL PROTEIN"/>
    <property type="match status" value="1"/>
</dbReference>
<dbReference type="OrthoDB" id="2020560at2759"/>
<dbReference type="FunFam" id="3.30.70.270:FF:000020">
    <property type="entry name" value="Transposon Tf2-6 polyprotein-like Protein"/>
    <property type="match status" value="1"/>
</dbReference>
<dbReference type="InterPro" id="IPR043502">
    <property type="entry name" value="DNA/RNA_pol_sf"/>
</dbReference>
<dbReference type="STRING" id="4097.A0A1S4BLF7"/>
<organism evidence="2">
    <name type="scientific">Nicotiana tabacum</name>
    <name type="common">Common tobacco</name>
    <dbReference type="NCBI Taxonomy" id="4097"/>
    <lineage>
        <taxon>Eukaryota</taxon>
        <taxon>Viridiplantae</taxon>
        <taxon>Streptophyta</taxon>
        <taxon>Embryophyta</taxon>
        <taxon>Tracheophyta</taxon>
        <taxon>Spermatophyta</taxon>
        <taxon>Magnoliopsida</taxon>
        <taxon>eudicotyledons</taxon>
        <taxon>Gunneridae</taxon>
        <taxon>Pentapetalae</taxon>
        <taxon>asterids</taxon>
        <taxon>lamiids</taxon>
        <taxon>Solanales</taxon>
        <taxon>Solanaceae</taxon>
        <taxon>Nicotianoideae</taxon>
        <taxon>Nicotianeae</taxon>
        <taxon>Nicotiana</taxon>
    </lineage>
</organism>
<feature type="compositionally biased region" description="Basic and acidic residues" evidence="1">
    <location>
        <begin position="48"/>
        <end position="70"/>
    </location>
</feature>